<dbReference type="AlphaFoldDB" id="A0AA96FA95"/>
<evidence type="ECO:0000313" key="12">
    <source>
        <dbReference type="Proteomes" id="UP001304125"/>
    </source>
</evidence>
<keyword evidence="5" id="KW-0029">Amino-acid transport</keyword>
<dbReference type="RefSeq" id="WP_313501648.1">
    <property type="nucleotide sequence ID" value="NZ_CP134879.1"/>
</dbReference>
<dbReference type="CDD" id="cd06582">
    <property type="entry name" value="TM_PBP1_LivH_like"/>
    <property type="match status" value="1"/>
</dbReference>
<protein>
    <submittedName>
        <fullName evidence="11">Branched-chain amino acid ABC transporter permease</fullName>
    </submittedName>
</protein>
<evidence type="ECO:0000256" key="8">
    <source>
        <dbReference type="ARBA" id="ARBA00037998"/>
    </source>
</evidence>
<feature type="transmembrane region" description="Helical" evidence="9">
    <location>
        <begin position="301"/>
        <end position="330"/>
    </location>
</feature>
<keyword evidence="6 9" id="KW-1133">Transmembrane helix</keyword>
<dbReference type="Proteomes" id="UP001304125">
    <property type="component" value="Chromosome"/>
</dbReference>
<evidence type="ECO:0000256" key="7">
    <source>
        <dbReference type="ARBA" id="ARBA00023136"/>
    </source>
</evidence>
<dbReference type="Proteomes" id="UP001303408">
    <property type="component" value="Chromosome"/>
</dbReference>
<keyword evidence="12" id="KW-1185">Reference proteome</keyword>
<dbReference type="InterPro" id="IPR052157">
    <property type="entry name" value="BCAA_transport_permease"/>
</dbReference>
<sequence>MTTTIDRRVIVRAIVVFLLAAAVITVISVIMSDSAQATDTATHVVAADTSSGDSTTTATTTATAGTNRILQSLVNGLAFGTLLALASVGLSLIYGTTGLSNFAHGEQVSFGAVLTYFLVTPQPVTIPFVPVSFTIGLPLVVGAIIAIAVSAGTGWLQDKFLWSPLRRRGVGTVQQMIVSIGLSLAMLNFIQWWVGGGRFRLTIEIDQPISLGLVTIGRTTLISLVIALACLGGVSWFLLKTRLGRATRAVSDNPALASASGIQVGKIIRLVWIIAAGLAGLGGILLGLYEEGTAFDAGARLLMLMFAAVTLGGLGQAFGALVGSLVIGVVAEMSTIWLPADLKVAVALVILILVLLVRPQGILGRAERVG</sequence>
<dbReference type="PANTHER" id="PTHR11795">
    <property type="entry name" value="BRANCHED-CHAIN AMINO ACID TRANSPORT SYSTEM PERMEASE PROTEIN LIVH"/>
    <property type="match status" value="1"/>
</dbReference>
<accession>A0AA96FA95</accession>
<evidence type="ECO:0000256" key="6">
    <source>
        <dbReference type="ARBA" id="ARBA00022989"/>
    </source>
</evidence>
<evidence type="ECO:0000256" key="1">
    <source>
        <dbReference type="ARBA" id="ARBA00004651"/>
    </source>
</evidence>
<dbReference type="KEGG" id="dcp:RN607_07490"/>
<dbReference type="EMBL" id="CP134880">
    <property type="protein sequence ID" value="WNM26044.1"/>
    <property type="molecule type" value="Genomic_DNA"/>
</dbReference>
<name>A0AA96FA95_9MICO</name>
<dbReference type="EMBL" id="CP134879">
    <property type="protein sequence ID" value="WNM25939.1"/>
    <property type="molecule type" value="Genomic_DNA"/>
</dbReference>
<reference evidence="11 12" key="1">
    <citation type="submission" date="2023-09" db="EMBL/GenBank/DDBJ databases">
        <title>Demequina sp. a novel bacteria isolated from Capsicum annuum.</title>
        <authorList>
            <person name="Humaira Z."/>
            <person name="Lee J."/>
            <person name="Cho D."/>
        </authorList>
    </citation>
    <scope>NUCLEOTIDE SEQUENCE</scope>
    <source>
        <strain evidence="10 12">OYTSA14</strain>
        <strain evidence="11">PMTSA13</strain>
    </source>
</reference>
<feature type="transmembrane region" description="Helical" evidence="9">
    <location>
        <begin position="135"/>
        <end position="156"/>
    </location>
</feature>
<keyword evidence="4 9" id="KW-0812">Transmembrane</keyword>
<evidence type="ECO:0000313" key="11">
    <source>
        <dbReference type="EMBL" id="WNM26044.1"/>
    </source>
</evidence>
<keyword evidence="3" id="KW-1003">Cell membrane</keyword>
<organism evidence="11">
    <name type="scientific">Demequina capsici</name>
    <dbReference type="NCBI Taxonomy" id="3075620"/>
    <lineage>
        <taxon>Bacteria</taxon>
        <taxon>Bacillati</taxon>
        <taxon>Actinomycetota</taxon>
        <taxon>Actinomycetes</taxon>
        <taxon>Micrococcales</taxon>
        <taxon>Demequinaceae</taxon>
        <taxon>Demequina</taxon>
    </lineage>
</organism>
<comment type="subcellular location">
    <subcellularLocation>
        <location evidence="1">Cell membrane</location>
        <topology evidence="1">Multi-pass membrane protein</topology>
    </subcellularLocation>
</comment>
<gene>
    <name evidence="10" type="ORF">RN606_07250</name>
    <name evidence="11" type="ORF">RN607_07490</name>
</gene>
<feature type="transmembrane region" description="Helical" evidence="9">
    <location>
        <begin position="9"/>
        <end position="31"/>
    </location>
</feature>
<evidence type="ECO:0000256" key="3">
    <source>
        <dbReference type="ARBA" id="ARBA00022475"/>
    </source>
</evidence>
<dbReference type="GO" id="GO:0006865">
    <property type="term" value="P:amino acid transport"/>
    <property type="evidence" value="ECO:0007669"/>
    <property type="project" value="UniProtKB-KW"/>
</dbReference>
<evidence type="ECO:0000256" key="5">
    <source>
        <dbReference type="ARBA" id="ARBA00022970"/>
    </source>
</evidence>
<evidence type="ECO:0000256" key="4">
    <source>
        <dbReference type="ARBA" id="ARBA00022692"/>
    </source>
</evidence>
<dbReference type="GO" id="GO:0022857">
    <property type="term" value="F:transmembrane transporter activity"/>
    <property type="evidence" value="ECO:0007669"/>
    <property type="project" value="InterPro"/>
</dbReference>
<dbReference type="InterPro" id="IPR001851">
    <property type="entry name" value="ABC_transp_permease"/>
</dbReference>
<evidence type="ECO:0000313" key="10">
    <source>
        <dbReference type="EMBL" id="WNM25939.1"/>
    </source>
</evidence>
<proteinExistence type="inferred from homology"/>
<evidence type="ECO:0000256" key="9">
    <source>
        <dbReference type="SAM" id="Phobius"/>
    </source>
</evidence>
<feature type="transmembrane region" description="Helical" evidence="9">
    <location>
        <begin position="342"/>
        <end position="361"/>
    </location>
</feature>
<dbReference type="PANTHER" id="PTHR11795:SF445">
    <property type="entry name" value="AMINO ACID ABC TRANSPORTER PERMEASE PROTEIN"/>
    <property type="match status" value="1"/>
</dbReference>
<feature type="transmembrane region" description="Helical" evidence="9">
    <location>
        <begin position="176"/>
        <end position="195"/>
    </location>
</feature>
<feature type="transmembrane region" description="Helical" evidence="9">
    <location>
        <begin position="270"/>
        <end position="289"/>
    </location>
</feature>
<feature type="transmembrane region" description="Helical" evidence="9">
    <location>
        <begin position="77"/>
        <end position="96"/>
    </location>
</feature>
<keyword evidence="7 9" id="KW-0472">Membrane</keyword>
<keyword evidence="2" id="KW-0813">Transport</keyword>
<accession>A0AA96FA11</accession>
<evidence type="ECO:0000256" key="2">
    <source>
        <dbReference type="ARBA" id="ARBA00022448"/>
    </source>
</evidence>
<comment type="similarity">
    <text evidence="8">Belongs to the binding-protein-dependent transport system permease family. LivHM subfamily.</text>
</comment>
<dbReference type="Pfam" id="PF02653">
    <property type="entry name" value="BPD_transp_2"/>
    <property type="match status" value="1"/>
</dbReference>
<dbReference type="GO" id="GO:0005886">
    <property type="term" value="C:plasma membrane"/>
    <property type="evidence" value="ECO:0007669"/>
    <property type="project" value="UniProtKB-SubCell"/>
</dbReference>
<feature type="transmembrane region" description="Helical" evidence="9">
    <location>
        <begin position="215"/>
        <end position="239"/>
    </location>
</feature>
<feature type="transmembrane region" description="Helical" evidence="9">
    <location>
        <begin position="108"/>
        <end position="129"/>
    </location>
</feature>